<feature type="transmembrane region" description="Helical" evidence="1">
    <location>
        <begin position="141"/>
        <end position="162"/>
    </location>
</feature>
<evidence type="ECO:0000313" key="2">
    <source>
        <dbReference type="EMBL" id="TXR52967.1"/>
    </source>
</evidence>
<feature type="transmembrane region" description="Helical" evidence="1">
    <location>
        <begin position="22"/>
        <end position="45"/>
    </location>
</feature>
<protein>
    <submittedName>
        <fullName evidence="2">ABC transporter</fullName>
    </submittedName>
</protein>
<dbReference type="Proteomes" id="UP000321234">
    <property type="component" value="Unassembled WGS sequence"/>
</dbReference>
<evidence type="ECO:0000256" key="1">
    <source>
        <dbReference type="SAM" id="Phobius"/>
    </source>
</evidence>
<feature type="transmembrane region" description="Helical" evidence="1">
    <location>
        <begin position="193"/>
        <end position="216"/>
    </location>
</feature>
<feature type="transmembrane region" description="Helical" evidence="1">
    <location>
        <begin position="228"/>
        <end position="251"/>
    </location>
</feature>
<organism evidence="2 3">
    <name type="scientific">Quadrisphaera setariae</name>
    <dbReference type="NCBI Taxonomy" id="2593304"/>
    <lineage>
        <taxon>Bacteria</taxon>
        <taxon>Bacillati</taxon>
        <taxon>Actinomycetota</taxon>
        <taxon>Actinomycetes</taxon>
        <taxon>Kineosporiales</taxon>
        <taxon>Kineosporiaceae</taxon>
        <taxon>Quadrisphaera</taxon>
    </lineage>
</organism>
<dbReference type="InterPro" id="IPR010390">
    <property type="entry name" value="ABC-2_transporter-like"/>
</dbReference>
<name>A0A5C8Z5S0_9ACTN</name>
<dbReference type="Pfam" id="PF06182">
    <property type="entry name" value="ABC2_membrane_6"/>
    <property type="match status" value="1"/>
</dbReference>
<feature type="transmembrane region" description="Helical" evidence="1">
    <location>
        <begin position="57"/>
        <end position="79"/>
    </location>
</feature>
<dbReference type="PANTHER" id="PTHR36833">
    <property type="entry name" value="SLR0610 PROTEIN-RELATED"/>
    <property type="match status" value="1"/>
</dbReference>
<sequence length="263" mass="28538">MRLTARFVRLSVVAQWEYRADFVTAVAIGAIWQTSVVVFATVLITRFPGMGGWTQGDVMLIAALRMTGHALAAALFMGARRVPDLTADGRVDGFLLRPVPVYRQMMLSYFHIPTIGDIAVAVVLFAVALHHLEMTWTAAKVAYLVVAVLGVVLLEAAVQTFLGGFGLRSPAVGEWQDWAEELMSTFGNYPLHILPSLAVGVFFSLLPIAFGAYLPAAALTGQTAQLPVPAWLALASPAVSTGLYLLSRWWFAVQLRRYESVGG</sequence>
<feature type="transmembrane region" description="Helical" evidence="1">
    <location>
        <begin position="106"/>
        <end position="129"/>
    </location>
</feature>
<gene>
    <name evidence="2" type="ORF">FMM08_17235</name>
</gene>
<keyword evidence="1" id="KW-0472">Membrane</keyword>
<evidence type="ECO:0000313" key="3">
    <source>
        <dbReference type="Proteomes" id="UP000321234"/>
    </source>
</evidence>
<proteinExistence type="predicted"/>
<comment type="caution">
    <text evidence="2">The sequence shown here is derived from an EMBL/GenBank/DDBJ whole genome shotgun (WGS) entry which is preliminary data.</text>
</comment>
<dbReference type="OrthoDB" id="9788195at2"/>
<dbReference type="AlphaFoldDB" id="A0A5C8Z5S0"/>
<dbReference type="EMBL" id="VKAC01000011">
    <property type="protein sequence ID" value="TXR52967.1"/>
    <property type="molecule type" value="Genomic_DNA"/>
</dbReference>
<keyword evidence="3" id="KW-1185">Reference proteome</keyword>
<reference evidence="2 3" key="1">
    <citation type="submission" date="2019-07" db="EMBL/GenBank/DDBJ databases">
        <title>Quadrisphaera sp. strain DD2A genome sequencing and assembly.</title>
        <authorList>
            <person name="Kim I."/>
        </authorList>
    </citation>
    <scope>NUCLEOTIDE SEQUENCE [LARGE SCALE GENOMIC DNA]</scope>
    <source>
        <strain evidence="2 3">DD2A</strain>
    </source>
</reference>
<keyword evidence="1" id="KW-1133">Transmembrane helix</keyword>
<dbReference type="PANTHER" id="PTHR36833:SF1">
    <property type="entry name" value="INTEGRAL MEMBRANE TRANSPORT PROTEIN"/>
    <property type="match status" value="1"/>
</dbReference>
<accession>A0A5C8Z5S0</accession>
<keyword evidence="1" id="KW-0812">Transmembrane</keyword>